<dbReference type="SUPFAM" id="SSF51445">
    <property type="entry name" value="(Trans)glycosidases"/>
    <property type="match status" value="1"/>
</dbReference>
<feature type="compositionally biased region" description="Pro residues" evidence="1">
    <location>
        <begin position="746"/>
        <end position="756"/>
    </location>
</feature>
<dbReference type="Gene3D" id="2.60.120.1200">
    <property type="match status" value="1"/>
</dbReference>
<dbReference type="CDD" id="cd21510">
    <property type="entry name" value="agarase_cat"/>
    <property type="match status" value="1"/>
</dbReference>
<feature type="signal peptide" evidence="2">
    <location>
        <begin position="1"/>
        <end position="23"/>
    </location>
</feature>
<gene>
    <name evidence="4" type="ORF">ACFOHL_04645</name>
</gene>
<comment type="caution">
    <text evidence="4">The sequence shown here is derived from an EMBL/GenBank/DDBJ whole genome shotgun (WGS) entry which is preliminary data.</text>
</comment>
<feature type="compositionally biased region" description="Low complexity" evidence="1">
    <location>
        <begin position="733"/>
        <end position="745"/>
    </location>
</feature>
<dbReference type="InterPro" id="IPR041224">
    <property type="entry name" value="BPA_C"/>
</dbReference>
<organism evidence="4 5">
    <name type="scientific">Agaribacter flavus</name>
    <dbReference type="NCBI Taxonomy" id="1902781"/>
    <lineage>
        <taxon>Bacteria</taxon>
        <taxon>Pseudomonadati</taxon>
        <taxon>Pseudomonadota</taxon>
        <taxon>Gammaproteobacteria</taxon>
        <taxon>Alteromonadales</taxon>
        <taxon>Alteromonadaceae</taxon>
        <taxon>Agaribacter</taxon>
    </lineage>
</organism>
<dbReference type="Gene3D" id="3.20.20.80">
    <property type="entry name" value="Glycosidases"/>
    <property type="match status" value="1"/>
</dbReference>
<dbReference type="InterPro" id="IPR003343">
    <property type="entry name" value="Big_2"/>
</dbReference>
<feature type="region of interest" description="Disordered" evidence="1">
    <location>
        <begin position="730"/>
        <end position="764"/>
    </location>
</feature>
<sequence>MRSTSLKLTCLAMSVAFSLHANANTQATVNINVQHSVDGHSEFDRSKYIVMHDAVNGNEWNNSQAELDYLMSLNVYFGRDNGTINWVASQVNEDPNRPGYADPNHLQSYPVWIRNNYANAADRNQYDDRSQSLMVGGQLHPMWAGDSVLANTHTGAGGWSFANNDAIGEYMGLYLNHAYRPVGSTDVSEGHPNPPFLEIVNEPLFEYVDTEGGDPLAIFNYHNEVASAVRRVNSDVLIGGYTTAFPIFEERDFARWEERMKLFIDTSGEHMDFFSIHLYDFNTIWNRETNQCCISNVNFKGSRIEATLDLMEQYSLLALGEVKPFIISEYGGRDHELEVFQDWSANRDWHFMKSFSPMMMQFMAKPDRMLKTVPFVLTKALWHSEENGNKYDWRLLREVGEAEGETGSGYVFTEQIKFFELWSDVVGNRVDARVSNSDVLIDAYVNDNKVYLALSNLNENDEVVSLNMQSDSDAVLQNVRIKHLHIQGSDDTGVPVLTESQQSESLSTFTLGREASAVIEFTYDKAISLDQTSTETKYYADTYLQEIAANQADVFNINDVSVSEFGEAILRVGLGREHGKSLQPTVRFNGASLAVPSNVKGDDQANRDQFFGLLEIPVSNSLLQDNNVVEITFSDDGGHVSSVSLQQFTFSDELRNTSLAVTGVSLTPASLTLTEGESESLTVAITPDNASNTNLSFSSSNTAVATVSEAGQVTAVSAGSATITVTTEDGGFSSSTTVTVNAPATTTPPPASPPPTQSDSSGGGGSTTWLVLGLLSAFSCVRRRFRKL</sequence>
<dbReference type="InterPro" id="IPR008964">
    <property type="entry name" value="Invasin/intimin_cell_adhesion"/>
</dbReference>
<dbReference type="InterPro" id="IPR040527">
    <property type="entry name" value="Beta-sand_Porphyrn"/>
</dbReference>
<name>A0ABV7FPN1_9ALTE</name>
<feature type="domain" description="BIG2" evidence="3">
    <location>
        <begin position="660"/>
        <end position="737"/>
    </location>
</feature>
<proteinExistence type="predicted"/>
<dbReference type="Pfam" id="PF18040">
    <property type="entry name" value="BPA_C"/>
    <property type="match status" value="1"/>
</dbReference>
<reference evidence="5" key="1">
    <citation type="journal article" date="2019" name="Int. J. Syst. Evol. Microbiol.">
        <title>The Global Catalogue of Microorganisms (GCM) 10K type strain sequencing project: providing services to taxonomists for standard genome sequencing and annotation.</title>
        <authorList>
            <consortium name="The Broad Institute Genomics Platform"/>
            <consortium name="The Broad Institute Genome Sequencing Center for Infectious Disease"/>
            <person name="Wu L."/>
            <person name="Ma J."/>
        </authorList>
    </citation>
    <scope>NUCLEOTIDE SEQUENCE [LARGE SCALE GENOMIC DNA]</scope>
    <source>
        <strain evidence="5">KCTC 52473</strain>
    </source>
</reference>
<evidence type="ECO:0000259" key="3">
    <source>
        <dbReference type="SMART" id="SM00635"/>
    </source>
</evidence>
<dbReference type="Pfam" id="PF02368">
    <property type="entry name" value="Big_2"/>
    <property type="match status" value="1"/>
</dbReference>
<feature type="chain" id="PRO_5046555774" evidence="2">
    <location>
        <begin position="24"/>
        <end position="788"/>
    </location>
</feature>
<dbReference type="InterPro" id="IPR017853">
    <property type="entry name" value="GH"/>
</dbReference>
<dbReference type="SMART" id="SM00635">
    <property type="entry name" value="BID_2"/>
    <property type="match status" value="1"/>
</dbReference>
<dbReference type="Proteomes" id="UP001595478">
    <property type="component" value="Unassembled WGS sequence"/>
</dbReference>
<keyword evidence="2" id="KW-0732">Signal</keyword>
<evidence type="ECO:0000256" key="2">
    <source>
        <dbReference type="SAM" id="SignalP"/>
    </source>
</evidence>
<keyword evidence="5" id="KW-1185">Reference proteome</keyword>
<evidence type="ECO:0000256" key="1">
    <source>
        <dbReference type="SAM" id="MobiDB-lite"/>
    </source>
</evidence>
<dbReference type="SUPFAM" id="SSF49373">
    <property type="entry name" value="Invasin/intimin cell-adhesion fragments"/>
    <property type="match status" value="1"/>
</dbReference>
<protein>
    <submittedName>
        <fullName evidence="4">Ig-like domain-containing protein</fullName>
    </submittedName>
</protein>
<evidence type="ECO:0000313" key="4">
    <source>
        <dbReference type="EMBL" id="MFC3120895.1"/>
    </source>
</evidence>
<dbReference type="RefSeq" id="WP_376919037.1">
    <property type="nucleotide sequence ID" value="NZ_JBHRSW010000006.1"/>
</dbReference>
<evidence type="ECO:0000313" key="5">
    <source>
        <dbReference type="Proteomes" id="UP001595478"/>
    </source>
</evidence>
<accession>A0ABV7FPN1</accession>
<dbReference type="EMBL" id="JBHRSW010000006">
    <property type="protein sequence ID" value="MFC3120895.1"/>
    <property type="molecule type" value="Genomic_DNA"/>
</dbReference>
<dbReference type="Pfam" id="PF18206">
    <property type="entry name" value="Porphyrn_cat_1"/>
    <property type="match status" value="1"/>
</dbReference>
<dbReference type="Gene3D" id="2.60.40.1080">
    <property type="match status" value="1"/>
</dbReference>